<gene>
    <name evidence="2" type="ORF">SAMN05216387_102258</name>
</gene>
<sequence length="71" mass="7549">MPKSVWEKAGDEARAKIGQAADYVVDTSKNVDARMEGGADSLLDKLKSSRWTSAILIAAAVIVIVVLASLF</sequence>
<dbReference type="STRING" id="1233.SAMN05216387_102258"/>
<organism evidence="2 3">
    <name type="scientific">Nitrosovibrio tenuis</name>
    <dbReference type="NCBI Taxonomy" id="1233"/>
    <lineage>
        <taxon>Bacteria</taxon>
        <taxon>Pseudomonadati</taxon>
        <taxon>Pseudomonadota</taxon>
        <taxon>Betaproteobacteria</taxon>
        <taxon>Nitrosomonadales</taxon>
        <taxon>Nitrosomonadaceae</taxon>
        <taxon>Nitrosovibrio</taxon>
    </lineage>
</organism>
<reference evidence="2 3" key="1">
    <citation type="submission" date="2016-10" db="EMBL/GenBank/DDBJ databases">
        <authorList>
            <person name="de Groot N.N."/>
        </authorList>
    </citation>
    <scope>NUCLEOTIDE SEQUENCE [LARGE SCALE GENOMIC DNA]</scope>
    <source>
        <strain evidence="2 3">Nv1</strain>
    </source>
</reference>
<protein>
    <submittedName>
        <fullName evidence="2">Uncharacterized protein</fullName>
    </submittedName>
</protein>
<evidence type="ECO:0000256" key="1">
    <source>
        <dbReference type="SAM" id="Phobius"/>
    </source>
</evidence>
<keyword evidence="1" id="KW-0812">Transmembrane</keyword>
<keyword evidence="1" id="KW-0472">Membrane</keyword>
<dbReference type="Proteomes" id="UP000198620">
    <property type="component" value="Unassembled WGS sequence"/>
</dbReference>
<name>A0A1H7IS89_9PROT</name>
<keyword evidence="3" id="KW-1185">Reference proteome</keyword>
<evidence type="ECO:0000313" key="3">
    <source>
        <dbReference type="Proteomes" id="UP000198620"/>
    </source>
</evidence>
<keyword evidence="1" id="KW-1133">Transmembrane helix</keyword>
<evidence type="ECO:0000313" key="2">
    <source>
        <dbReference type="EMBL" id="SEK64480.1"/>
    </source>
</evidence>
<dbReference type="RefSeq" id="WP_090827318.1">
    <property type="nucleotide sequence ID" value="NZ_FOBH01000002.1"/>
</dbReference>
<proteinExistence type="predicted"/>
<accession>A0A1H7IS89</accession>
<dbReference type="EMBL" id="FOBH01000002">
    <property type="protein sequence ID" value="SEK64480.1"/>
    <property type="molecule type" value="Genomic_DNA"/>
</dbReference>
<dbReference type="AlphaFoldDB" id="A0A1H7IS89"/>
<feature type="transmembrane region" description="Helical" evidence="1">
    <location>
        <begin position="51"/>
        <end position="70"/>
    </location>
</feature>